<dbReference type="PANTHER" id="PTHR30535:SF34">
    <property type="entry name" value="MOLYBDATE-BINDING PROTEIN MOLA"/>
    <property type="match status" value="1"/>
</dbReference>
<feature type="domain" description="Fe/B12 periplasmic-binding" evidence="1">
    <location>
        <begin position="112"/>
        <end position="393"/>
    </location>
</feature>
<evidence type="ECO:0000259" key="1">
    <source>
        <dbReference type="PROSITE" id="PS50983"/>
    </source>
</evidence>
<reference evidence="2 3" key="1">
    <citation type="submission" date="2021-06" db="EMBL/GenBank/DDBJ databases">
        <title>Complete genome sequence of the secondary alcohol utilizing methanogen Methanospirillum hungatei strain GP1.</title>
        <authorList>
            <person name="Day L.A."/>
            <person name="Costa K.C."/>
        </authorList>
    </citation>
    <scope>NUCLEOTIDE SEQUENCE [LARGE SCALE GENOMIC DNA]</scope>
    <source>
        <strain evidence="2 3">GP1</strain>
    </source>
</reference>
<dbReference type="InterPro" id="IPR050902">
    <property type="entry name" value="ABC_Transporter_SBP"/>
</dbReference>
<dbReference type="PANTHER" id="PTHR30535">
    <property type="entry name" value="VITAMIN B12-BINDING PROTEIN"/>
    <property type="match status" value="1"/>
</dbReference>
<dbReference type="AlphaFoldDB" id="A0A8F5ZGH3"/>
<organism evidence="2 3">
    <name type="scientific">Methanospirillum hungatei</name>
    <dbReference type="NCBI Taxonomy" id="2203"/>
    <lineage>
        <taxon>Archaea</taxon>
        <taxon>Methanobacteriati</taxon>
        <taxon>Methanobacteriota</taxon>
        <taxon>Stenosarchaea group</taxon>
        <taxon>Methanomicrobia</taxon>
        <taxon>Methanomicrobiales</taxon>
        <taxon>Methanospirillaceae</taxon>
        <taxon>Methanospirillum</taxon>
    </lineage>
</organism>
<proteinExistence type="predicted"/>
<dbReference type="PROSITE" id="PS51257">
    <property type="entry name" value="PROKAR_LIPOPROTEIN"/>
    <property type="match status" value="1"/>
</dbReference>
<sequence length="427" mass="46679">MKKDIFLSGIIITLLTLSCFCGFVSASGMEYTLFIFGNANSDMNLDQQDIDLINEIAAGKTDTTHLVDANQDGKVDSADADQVKKIMDGSATEIWVQDSYEQPVKVKTPVNRIVSLDRMIAENAQTIGIGKKIVGIDENTVTRGVILPEISKMTNVGSADEPDIEQIIGLKPDLVAHNQYFDEALMSKLRTAGLTPLSMIYHGDIQNSLGYSKLLGYLAGSPQSANEYVDWMGGTLGSIHDKLSGLSEEEKTKVIYLYPRKGTALGSGGNDCPTIKTLQFLGANTMTTDTKDTAGKVMDTASYFEIDPEVVIAKNPEAIVMEDFDEALGYGFTDKAAAQMVLDRVKSRPGFDKIDAVKNDKVYLLDVNIVSHSNCLGALYMAKALYPDQLSDVDPYTIHQEYVDKFLKVPGLDVKKDGIFIYPDLSN</sequence>
<dbReference type="Pfam" id="PF01497">
    <property type="entry name" value="Peripla_BP_2"/>
    <property type="match status" value="1"/>
</dbReference>
<dbReference type="InterPro" id="IPR002491">
    <property type="entry name" value="ABC_transptr_periplasmic_BD"/>
</dbReference>
<protein>
    <submittedName>
        <fullName evidence="2">ABC transporter substrate-binding protein</fullName>
    </submittedName>
</protein>
<dbReference type="OrthoDB" id="24039at2157"/>
<gene>
    <name evidence="2" type="ORF">KSK55_04760</name>
</gene>
<evidence type="ECO:0000313" key="3">
    <source>
        <dbReference type="Proteomes" id="UP000694228"/>
    </source>
</evidence>
<name>A0A8F5ZGH3_METHU</name>
<evidence type="ECO:0000313" key="2">
    <source>
        <dbReference type="EMBL" id="QXO95709.1"/>
    </source>
</evidence>
<dbReference type="PROSITE" id="PS50983">
    <property type="entry name" value="FE_B12_PBP"/>
    <property type="match status" value="1"/>
</dbReference>
<dbReference type="Proteomes" id="UP000694228">
    <property type="component" value="Chromosome"/>
</dbReference>
<accession>A0A8F5ZGH3</accession>
<dbReference type="EMBL" id="CP077107">
    <property type="protein sequence ID" value="QXO95709.1"/>
    <property type="molecule type" value="Genomic_DNA"/>
</dbReference>